<reference evidence="4 5" key="1">
    <citation type="submission" date="2024-04" db="EMBL/GenBank/DDBJ databases">
        <title>Defined microbial consortia suppress multidrug-resistant proinflammatory Enterobacteriaceae via ecological control.</title>
        <authorList>
            <person name="Furuichi M."/>
            <person name="Kawaguchi T."/>
            <person name="Pust M."/>
            <person name="Yasuma K."/>
            <person name="Plichta D."/>
            <person name="Hasegawa N."/>
            <person name="Ohya T."/>
            <person name="Bhattarai S."/>
            <person name="Sasajima S."/>
            <person name="Aoto Y."/>
            <person name="Tuganbaev T."/>
            <person name="Yaginuma M."/>
            <person name="Ueda M."/>
            <person name="Okahashi N."/>
            <person name="Amafuji K."/>
            <person name="Kiridooshi Y."/>
            <person name="Sugita K."/>
            <person name="Strazar M."/>
            <person name="Skelly A."/>
            <person name="Suda W."/>
            <person name="Hattori M."/>
            <person name="Nakamoto N."/>
            <person name="Caballero S."/>
            <person name="Norman J."/>
            <person name="Olle B."/>
            <person name="Tanoue T."/>
            <person name="Arita M."/>
            <person name="Bucci V."/>
            <person name="Atarashi K."/>
            <person name="Xavier R."/>
            <person name="Honda K."/>
        </authorList>
    </citation>
    <scope>NUCLEOTIDE SEQUENCE [LARGE SCALE GENOMIC DNA]</scope>
    <source>
        <strain evidence="5">f13</strain>
    </source>
</reference>
<dbReference type="Pfam" id="PF03749">
    <property type="entry name" value="SfsA"/>
    <property type="match status" value="1"/>
</dbReference>
<dbReference type="InterPro" id="IPR005224">
    <property type="entry name" value="SfsA"/>
</dbReference>
<dbReference type="InterPro" id="IPR040452">
    <property type="entry name" value="SfsA_C"/>
</dbReference>
<dbReference type="EMBL" id="BAABXL010000001">
    <property type="protein sequence ID" value="GAA6270424.1"/>
    <property type="molecule type" value="Genomic_DNA"/>
</dbReference>
<dbReference type="RefSeq" id="WP_390470977.1">
    <property type="nucleotide sequence ID" value="NZ_BAABXL010000001.1"/>
</dbReference>
<evidence type="ECO:0000313" key="4">
    <source>
        <dbReference type="EMBL" id="GAA6270424.1"/>
    </source>
</evidence>
<name>A0ABQ0B2A9_9FIRM</name>
<dbReference type="PANTHER" id="PTHR30545:SF2">
    <property type="entry name" value="SUGAR FERMENTATION STIMULATION PROTEIN A"/>
    <property type="match status" value="1"/>
</dbReference>
<dbReference type="Pfam" id="PF17746">
    <property type="entry name" value="SfsA_N"/>
    <property type="match status" value="1"/>
</dbReference>
<comment type="caution">
    <text evidence="4">The sequence shown here is derived from an EMBL/GenBank/DDBJ whole genome shotgun (WGS) entry which is preliminary data.</text>
</comment>
<evidence type="ECO:0000313" key="5">
    <source>
        <dbReference type="Proteomes" id="UP001600894"/>
    </source>
</evidence>
<evidence type="ECO:0000256" key="1">
    <source>
        <dbReference type="HAMAP-Rule" id="MF_00095"/>
    </source>
</evidence>
<comment type="similarity">
    <text evidence="1">Belongs to the SfsA family.</text>
</comment>
<dbReference type="CDD" id="cd22359">
    <property type="entry name" value="SfsA-like_bacterial"/>
    <property type="match status" value="1"/>
</dbReference>
<sequence>MKYEHTVLGRFLERPNRFIAYVEVNGQRMVCHVKNTGRCRELLIPGCRVVLEYHPGARAAGRKTEFDLIAVYKGDLLINMDSQAPNKAAWEWMEQLCMTDSKPADCRLMGALWELQPWDRQDGFFQPGDLRREVTHGDSRFDLAFTLQNEQTGQERPAFMEVKGVTLEENGIVMFPDAPTQRGIKHIQGLSRTIREGFEAFVLFVVQMNGVTEFRPNDKTHPAFGDALRAGADAGVHILAYDCRTEINSLVLQKKVAVRLSADL</sequence>
<evidence type="ECO:0000259" key="2">
    <source>
        <dbReference type="Pfam" id="PF03749"/>
    </source>
</evidence>
<dbReference type="HAMAP" id="MF_00095">
    <property type="entry name" value="SfsA"/>
    <property type="match status" value="1"/>
</dbReference>
<evidence type="ECO:0000259" key="3">
    <source>
        <dbReference type="Pfam" id="PF17746"/>
    </source>
</evidence>
<feature type="domain" description="SfsA N-terminal OB" evidence="3">
    <location>
        <begin position="12"/>
        <end position="79"/>
    </location>
</feature>
<protein>
    <recommendedName>
        <fullName evidence="1">Sugar fermentation stimulation protein homolog</fullName>
    </recommendedName>
</protein>
<dbReference type="PANTHER" id="PTHR30545">
    <property type="entry name" value="SUGAR FERMENTATION STIMULATION PROTEIN A"/>
    <property type="match status" value="1"/>
</dbReference>
<organism evidence="4 5">
    <name type="scientific">Enterocloster alcoholdehydrogenati</name>
    <dbReference type="NCBI Taxonomy" id="2547410"/>
    <lineage>
        <taxon>Bacteria</taxon>
        <taxon>Bacillati</taxon>
        <taxon>Bacillota</taxon>
        <taxon>Clostridia</taxon>
        <taxon>Lachnospirales</taxon>
        <taxon>Lachnospiraceae</taxon>
        <taxon>Enterocloster</taxon>
    </lineage>
</organism>
<feature type="domain" description="Sugar fermentation stimulation protein C-terminal" evidence="2">
    <location>
        <begin position="129"/>
        <end position="246"/>
    </location>
</feature>
<dbReference type="Proteomes" id="UP001600894">
    <property type="component" value="Unassembled WGS sequence"/>
</dbReference>
<proteinExistence type="inferred from homology"/>
<gene>
    <name evidence="1 4" type="primary">sfsA</name>
    <name evidence="4" type="ORF">F130042H8_34840</name>
</gene>
<dbReference type="Gene3D" id="2.40.50.580">
    <property type="match status" value="1"/>
</dbReference>
<keyword evidence="5" id="KW-1185">Reference proteome</keyword>
<dbReference type="InterPro" id="IPR041465">
    <property type="entry name" value="SfsA_N"/>
</dbReference>
<accession>A0ABQ0B2A9</accession>
<dbReference type="Gene3D" id="3.40.1350.60">
    <property type="match status" value="1"/>
</dbReference>